<gene>
    <name evidence="1" type="ORF">LCPAC302_01110</name>
</gene>
<protein>
    <submittedName>
        <fullName evidence="1">Uncharacterized protein</fullName>
    </submittedName>
</protein>
<evidence type="ECO:0000313" key="1">
    <source>
        <dbReference type="EMBL" id="QBK91491.1"/>
    </source>
</evidence>
<dbReference type="EMBL" id="MK500540">
    <property type="protein sequence ID" value="QBK91491.1"/>
    <property type="molecule type" value="Genomic_DNA"/>
</dbReference>
<sequence>MDFGQKNSIKLDGKILVLYGEYEIDFIPIDKISRIKYNKKSDKIFICLDNNEVLSLIDFSKKGKNKHIINIILNIINGRLTDNTKINIFPLPVI</sequence>
<name>A0A481ZA21_9VIRU</name>
<accession>A0A481ZA21</accession>
<proteinExistence type="predicted"/>
<reference evidence="1" key="1">
    <citation type="journal article" date="2019" name="MBio">
        <title>Virus Genomes from Deep Sea Sediments Expand the Ocean Megavirome and Support Independent Origins of Viral Gigantism.</title>
        <authorList>
            <person name="Backstrom D."/>
            <person name="Yutin N."/>
            <person name="Jorgensen S.L."/>
            <person name="Dharamshi J."/>
            <person name="Homa F."/>
            <person name="Zaremba-Niedwiedzka K."/>
            <person name="Spang A."/>
            <person name="Wolf Y.I."/>
            <person name="Koonin E.V."/>
            <person name="Ettema T.J."/>
        </authorList>
    </citation>
    <scope>NUCLEOTIDE SEQUENCE</scope>
</reference>
<organism evidence="1">
    <name type="scientific">Pithovirus LCPAC302</name>
    <dbReference type="NCBI Taxonomy" id="2506593"/>
    <lineage>
        <taxon>Viruses</taxon>
        <taxon>Pithoviruses</taxon>
    </lineage>
</organism>